<feature type="transmembrane region" description="Helical" evidence="7">
    <location>
        <begin position="135"/>
        <end position="158"/>
    </location>
</feature>
<dbReference type="KEGG" id="tped:TPE_2617"/>
<keyword evidence="6 7" id="KW-0472">Membrane</keyword>
<evidence type="ECO:0000256" key="5">
    <source>
        <dbReference type="ARBA" id="ARBA00022989"/>
    </source>
</evidence>
<dbReference type="GO" id="GO:0016887">
    <property type="term" value="F:ATP hydrolysis activity"/>
    <property type="evidence" value="ECO:0007669"/>
    <property type="project" value="InterPro"/>
</dbReference>
<dbReference type="EMBL" id="CP004120">
    <property type="protein sequence ID" value="AGT45089.1"/>
    <property type="molecule type" value="Genomic_DNA"/>
</dbReference>
<keyword evidence="4 10" id="KW-0067">ATP-binding</keyword>
<evidence type="ECO:0000259" key="8">
    <source>
        <dbReference type="PROSITE" id="PS50893"/>
    </source>
</evidence>
<feature type="transmembrane region" description="Helical" evidence="7">
    <location>
        <begin position="21"/>
        <end position="42"/>
    </location>
</feature>
<evidence type="ECO:0000256" key="7">
    <source>
        <dbReference type="SAM" id="Phobius"/>
    </source>
</evidence>
<keyword evidence="5 7" id="KW-1133">Transmembrane helix</keyword>
<evidence type="ECO:0000256" key="6">
    <source>
        <dbReference type="ARBA" id="ARBA00023136"/>
    </source>
</evidence>
<dbReference type="InterPro" id="IPR017871">
    <property type="entry name" value="ABC_transporter-like_CS"/>
</dbReference>
<dbReference type="PROSITE" id="PS50893">
    <property type="entry name" value="ABC_TRANSPORTER_2"/>
    <property type="match status" value="1"/>
</dbReference>
<keyword evidence="11" id="KW-1185">Reference proteome</keyword>
<evidence type="ECO:0000313" key="11">
    <source>
        <dbReference type="Proteomes" id="UP000015620"/>
    </source>
</evidence>
<feature type="transmembrane region" description="Helical" evidence="7">
    <location>
        <begin position="164"/>
        <end position="188"/>
    </location>
</feature>
<evidence type="ECO:0000256" key="1">
    <source>
        <dbReference type="ARBA" id="ARBA00004651"/>
    </source>
</evidence>
<dbReference type="AlphaFoldDB" id="S6A976"/>
<dbReference type="PANTHER" id="PTHR24221:SF423">
    <property type="entry name" value="ABC TRANSPORTER"/>
    <property type="match status" value="1"/>
</dbReference>
<organism evidence="10 11">
    <name type="scientific">Treponema pedis str. T A4</name>
    <dbReference type="NCBI Taxonomy" id="1291379"/>
    <lineage>
        <taxon>Bacteria</taxon>
        <taxon>Pseudomonadati</taxon>
        <taxon>Spirochaetota</taxon>
        <taxon>Spirochaetia</taxon>
        <taxon>Spirochaetales</taxon>
        <taxon>Treponemataceae</taxon>
        <taxon>Treponema</taxon>
    </lineage>
</organism>
<protein>
    <submittedName>
        <fullName evidence="10">ABC transporter ATP-binding protein/permease</fullName>
    </submittedName>
</protein>
<evidence type="ECO:0000313" key="10">
    <source>
        <dbReference type="EMBL" id="AGT45089.1"/>
    </source>
</evidence>
<dbReference type="InterPro" id="IPR027417">
    <property type="entry name" value="P-loop_NTPase"/>
</dbReference>
<dbReference type="STRING" id="1291379.TPE_2617"/>
<dbReference type="OrthoDB" id="9806127at2"/>
<dbReference type="PATRIC" id="fig|1291379.3.peg.2588"/>
<feature type="domain" description="ABC transmembrane type-1" evidence="9">
    <location>
        <begin position="27"/>
        <end position="309"/>
    </location>
</feature>
<dbReference type="GeneID" id="301091041"/>
<accession>S6A976</accession>
<dbReference type="Pfam" id="PF00664">
    <property type="entry name" value="ABC_membrane"/>
    <property type="match status" value="1"/>
</dbReference>
<dbReference type="InterPro" id="IPR039421">
    <property type="entry name" value="Type_1_exporter"/>
</dbReference>
<keyword evidence="2 7" id="KW-0812">Transmembrane</keyword>
<dbReference type="PROSITE" id="PS00211">
    <property type="entry name" value="ABC_TRANSPORTER_1"/>
    <property type="match status" value="1"/>
</dbReference>
<evidence type="ECO:0000256" key="2">
    <source>
        <dbReference type="ARBA" id="ARBA00022692"/>
    </source>
</evidence>
<dbReference type="GO" id="GO:0005886">
    <property type="term" value="C:plasma membrane"/>
    <property type="evidence" value="ECO:0007669"/>
    <property type="project" value="UniProtKB-SubCell"/>
</dbReference>
<reference evidence="10 11" key="1">
    <citation type="journal article" date="2013" name="PLoS ONE">
        <title>Genome-Wide Relatedness of Treponema pedis, from Gingiva and Necrotic Skin Lesions of Pigs, with the Human Oral Pathogen Treponema denticola.</title>
        <authorList>
            <person name="Svartstrom O."/>
            <person name="Mushtaq M."/>
            <person name="Pringle M."/>
            <person name="Segerman B."/>
        </authorList>
    </citation>
    <scope>NUCLEOTIDE SEQUENCE [LARGE SCALE GENOMIC DNA]</scope>
    <source>
        <strain evidence="10">T A4</strain>
    </source>
</reference>
<feature type="domain" description="ABC transporter" evidence="8">
    <location>
        <begin position="339"/>
        <end position="547"/>
    </location>
</feature>
<evidence type="ECO:0000259" key="9">
    <source>
        <dbReference type="PROSITE" id="PS50929"/>
    </source>
</evidence>
<dbReference type="PROSITE" id="PS50929">
    <property type="entry name" value="ABC_TM1F"/>
    <property type="match status" value="1"/>
</dbReference>
<evidence type="ECO:0000256" key="4">
    <source>
        <dbReference type="ARBA" id="ARBA00022840"/>
    </source>
</evidence>
<name>S6A976_9SPIR</name>
<feature type="transmembrane region" description="Helical" evidence="7">
    <location>
        <begin position="62"/>
        <end position="88"/>
    </location>
</feature>
<feature type="transmembrane region" description="Helical" evidence="7">
    <location>
        <begin position="252"/>
        <end position="271"/>
    </location>
</feature>
<proteinExistence type="predicted"/>
<gene>
    <name evidence="10" type="ORF">TPE_2617</name>
</gene>
<evidence type="ECO:0000256" key="3">
    <source>
        <dbReference type="ARBA" id="ARBA00022741"/>
    </source>
</evidence>
<dbReference type="SUPFAM" id="SSF90123">
    <property type="entry name" value="ABC transporter transmembrane region"/>
    <property type="match status" value="1"/>
</dbReference>
<dbReference type="HOGENOM" id="CLU_496893_0_0_12"/>
<dbReference type="RefSeq" id="WP_020966385.1">
    <property type="nucleotide sequence ID" value="NC_022097.1"/>
</dbReference>
<keyword evidence="3" id="KW-0547">Nucleotide-binding</keyword>
<dbReference type="InterPro" id="IPR036640">
    <property type="entry name" value="ABC1_TM_sf"/>
</dbReference>
<dbReference type="SUPFAM" id="SSF52540">
    <property type="entry name" value="P-loop containing nucleoside triphosphate hydrolases"/>
    <property type="match status" value="1"/>
</dbReference>
<dbReference type="Proteomes" id="UP000015620">
    <property type="component" value="Chromosome"/>
</dbReference>
<dbReference type="Gene3D" id="1.20.1560.10">
    <property type="entry name" value="ABC transporter type 1, transmembrane domain"/>
    <property type="match status" value="1"/>
</dbReference>
<comment type="subcellular location">
    <subcellularLocation>
        <location evidence="1">Cell membrane</location>
        <topology evidence="1">Multi-pass membrane protein</topology>
    </subcellularLocation>
</comment>
<dbReference type="Gene3D" id="3.40.50.300">
    <property type="entry name" value="P-loop containing nucleotide triphosphate hydrolases"/>
    <property type="match status" value="1"/>
</dbReference>
<dbReference type="PANTHER" id="PTHR24221">
    <property type="entry name" value="ATP-BINDING CASSETTE SUB-FAMILY B"/>
    <property type="match status" value="1"/>
</dbReference>
<feature type="transmembrane region" description="Helical" evidence="7">
    <location>
        <begin position="283"/>
        <end position="305"/>
    </location>
</feature>
<dbReference type="InterPro" id="IPR003439">
    <property type="entry name" value="ABC_transporter-like_ATP-bd"/>
</dbReference>
<dbReference type="GO" id="GO:0005524">
    <property type="term" value="F:ATP binding"/>
    <property type="evidence" value="ECO:0007669"/>
    <property type="project" value="UniProtKB-KW"/>
</dbReference>
<sequence length="548" mass="61646">MKGNKEKTALKNLLVYFFTHNFKLMSAAFASYLLLNLASYFLPAWINKQLFSFLEGRIQLPLGIWIVVIFLFSNFLILLLGQFINALYGEKLRVYIRNYLADKMLSAILYRPKAFKPEESAGETSYKFREDPLNFCYFIADINSLTASLIISSAALAAMFSMNIMFTIVSIIIIIVNVICLTFLLPLLEKYYEALLKLKSKSSGFLTASIYAIQEIKTNNKLDSFIEAYSETNKKTGKASVKEKAAGKASESLYKIGHELFTVFLILFYAFNLNKINFSTGDLAFFMGLSVSFSSFSYSIAQFLVSRKQLNVSLRRISDISDNYTQPSSAKLPLDFKNIEIKNLRIEYPASNFKIEKSLSINKGDYLLIKGAVASGKTSFIKAVLGLQEFTGGEIFIDNKKIDTLEEIFKAPFVMYVPSSPQIFNMSLKENLCMGIDKIESNNDILYSIEQAIKITSLERDVQNMSEKLETIVGNYSGGVSGGQAQRIGIARALCCNPKLLVLDDCFTAIDKIIANEIREKISQIPDLTVVEFVNTDVKAEFVKDIVF</sequence>
<dbReference type="InterPro" id="IPR011527">
    <property type="entry name" value="ABC1_TM_dom"/>
</dbReference>
<dbReference type="GO" id="GO:0140359">
    <property type="term" value="F:ABC-type transporter activity"/>
    <property type="evidence" value="ECO:0007669"/>
    <property type="project" value="InterPro"/>
</dbReference>
<dbReference type="Pfam" id="PF00005">
    <property type="entry name" value="ABC_tran"/>
    <property type="match status" value="1"/>
</dbReference>